<feature type="region of interest" description="Disordered" evidence="1">
    <location>
        <begin position="1"/>
        <end position="67"/>
    </location>
</feature>
<dbReference type="Proteomes" id="UP000815677">
    <property type="component" value="Unassembled WGS sequence"/>
</dbReference>
<sequence>MVAPRILPPPPRIPSSRPSFRATTSACLDYHPRRSLKRQETTVLPEPPRWQKPSLDSHDTDSLSSGDGEDVCCARAMDQELANASAHSSFLRAAQRALTEASHQEASHPLLRGLRAHAGPHLREREATAERPLRIYDSTRTKAPVVKHPSTRSPPTSTNANAAFSSNGGRGMQACPFVSDGSVHSVGEASEVLRLARRLVDVVAALLCGYPECYALVELPNAYEGEGGAVEDVGSGICHNLKPRVMVEPICLSLSGAASRQRRAYPGDRDAAARAIGPSDEEAAGVDGLAIHRGWDARALCLTSAKEGIRATAMQGHPSVSQRSESATVKRHLSCKESFCVERWHSNTGNGYILARSHE</sequence>
<protein>
    <submittedName>
        <fullName evidence="2">Uncharacterized protein</fullName>
    </submittedName>
</protein>
<organism evidence="2 3">
    <name type="scientific">Mycena chlorophos</name>
    <name type="common">Agaric fungus</name>
    <name type="synonym">Agaricus chlorophos</name>
    <dbReference type="NCBI Taxonomy" id="658473"/>
    <lineage>
        <taxon>Eukaryota</taxon>
        <taxon>Fungi</taxon>
        <taxon>Dikarya</taxon>
        <taxon>Basidiomycota</taxon>
        <taxon>Agaricomycotina</taxon>
        <taxon>Agaricomycetes</taxon>
        <taxon>Agaricomycetidae</taxon>
        <taxon>Agaricales</taxon>
        <taxon>Marasmiineae</taxon>
        <taxon>Mycenaceae</taxon>
        <taxon>Mycena</taxon>
    </lineage>
</organism>
<keyword evidence="3" id="KW-1185">Reference proteome</keyword>
<dbReference type="EMBL" id="DF846832">
    <property type="protein sequence ID" value="GAT51018.1"/>
    <property type="molecule type" value="Genomic_DNA"/>
</dbReference>
<evidence type="ECO:0000313" key="3">
    <source>
        <dbReference type="Proteomes" id="UP000815677"/>
    </source>
</evidence>
<gene>
    <name evidence="2" type="ORF">MCHLO_08197</name>
</gene>
<evidence type="ECO:0000313" key="2">
    <source>
        <dbReference type="EMBL" id="GAT51018.1"/>
    </source>
</evidence>
<evidence type="ECO:0000256" key="1">
    <source>
        <dbReference type="SAM" id="MobiDB-lite"/>
    </source>
</evidence>
<accession>A0ABQ0LIV7</accession>
<proteinExistence type="predicted"/>
<feature type="compositionally biased region" description="Pro residues" evidence="1">
    <location>
        <begin position="1"/>
        <end position="13"/>
    </location>
</feature>
<name>A0ABQ0LIV7_MYCCL</name>
<reference evidence="2" key="1">
    <citation type="submission" date="2014-09" db="EMBL/GenBank/DDBJ databases">
        <title>Genome sequence of the luminous mushroom Mycena chlorophos for searching fungal bioluminescence genes.</title>
        <authorList>
            <person name="Tanaka Y."/>
            <person name="Kasuga D."/>
            <person name="Oba Y."/>
            <person name="Hase S."/>
            <person name="Sato K."/>
            <person name="Oba Y."/>
            <person name="Sakakibara Y."/>
        </authorList>
    </citation>
    <scope>NUCLEOTIDE SEQUENCE</scope>
</reference>